<dbReference type="EMBL" id="JBFAKC010000014">
    <property type="protein sequence ID" value="MEV0711311.1"/>
    <property type="molecule type" value="Genomic_DNA"/>
</dbReference>
<reference evidence="1 2" key="1">
    <citation type="submission" date="2024-06" db="EMBL/GenBank/DDBJ databases">
        <title>The Natural Products Discovery Center: Release of the First 8490 Sequenced Strains for Exploring Actinobacteria Biosynthetic Diversity.</title>
        <authorList>
            <person name="Kalkreuter E."/>
            <person name="Kautsar S.A."/>
            <person name="Yang D."/>
            <person name="Bader C.D."/>
            <person name="Teijaro C.N."/>
            <person name="Fluegel L."/>
            <person name="Davis C.M."/>
            <person name="Simpson J.R."/>
            <person name="Lauterbach L."/>
            <person name="Steele A.D."/>
            <person name="Gui C."/>
            <person name="Meng S."/>
            <person name="Li G."/>
            <person name="Viehrig K."/>
            <person name="Ye F."/>
            <person name="Su P."/>
            <person name="Kiefer A.F."/>
            <person name="Nichols A."/>
            <person name="Cepeda A.J."/>
            <person name="Yan W."/>
            <person name="Fan B."/>
            <person name="Jiang Y."/>
            <person name="Adhikari A."/>
            <person name="Zheng C.-J."/>
            <person name="Schuster L."/>
            <person name="Cowan T.M."/>
            <person name="Smanski M.J."/>
            <person name="Chevrette M.G."/>
            <person name="De Carvalho L.P.S."/>
            <person name="Shen B."/>
        </authorList>
    </citation>
    <scope>NUCLEOTIDE SEQUENCE [LARGE SCALE GENOMIC DNA]</scope>
    <source>
        <strain evidence="1 2">NPDC050403</strain>
    </source>
</reference>
<protein>
    <recommendedName>
        <fullName evidence="3">PASTA domain-containing protein</fullName>
    </recommendedName>
</protein>
<accession>A0ABV3G0V4</accession>
<comment type="caution">
    <text evidence="1">The sequence shown here is derived from an EMBL/GenBank/DDBJ whole genome shotgun (WGS) entry which is preliminary data.</text>
</comment>
<name>A0ABV3G0V4_9NOCA</name>
<gene>
    <name evidence="1" type="ORF">AB0I48_27475</name>
</gene>
<evidence type="ECO:0000313" key="1">
    <source>
        <dbReference type="EMBL" id="MEV0711311.1"/>
    </source>
</evidence>
<organism evidence="1 2">
    <name type="scientific">Nocardia aurea</name>
    <dbReference type="NCBI Taxonomy" id="2144174"/>
    <lineage>
        <taxon>Bacteria</taxon>
        <taxon>Bacillati</taxon>
        <taxon>Actinomycetota</taxon>
        <taxon>Actinomycetes</taxon>
        <taxon>Mycobacteriales</taxon>
        <taxon>Nocardiaceae</taxon>
        <taxon>Nocardia</taxon>
    </lineage>
</organism>
<sequence length="184" mass="18649">MPTPHRKQTTTPSWAWFAAALGALLLAVFVGSVVGGGDDAESSAAAVGTPAPVSSFSGAPMEVVEAGNPVTPATTELPETPVIPRAPATSVAAVPGTRMSAAEEVAEDVAVPNVVCMNLRDAQYEILAAGARYSGSVDATGQGRRQVLERNWIVVSQTPAPGAIAGEEDVVLSVVQLGELSVCG</sequence>
<dbReference type="RefSeq" id="WP_357787607.1">
    <property type="nucleotide sequence ID" value="NZ_JBFAKC010000014.1"/>
</dbReference>
<keyword evidence="2" id="KW-1185">Reference proteome</keyword>
<evidence type="ECO:0000313" key="2">
    <source>
        <dbReference type="Proteomes" id="UP001551695"/>
    </source>
</evidence>
<proteinExistence type="predicted"/>
<dbReference type="Proteomes" id="UP001551695">
    <property type="component" value="Unassembled WGS sequence"/>
</dbReference>
<dbReference type="Gene3D" id="3.30.10.20">
    <property type="match status" value="1"/>
</dbReference>
<evidence type="ECO:0008006" key="3">
    <source>
        <dbReference type="Google" id="ProtNLM"/>
    </source>
</evidence>